<accession>A0A023BCE0</accession>
<dbReference type="VEuPathDB" id="CryptoDB:GNI_016600"/>
<comment type="caution">
    <text evidence="2">The sequence shown here is derived from an EMBL/GenBank/DDBJ whole genome shotgun (WGS) entry which is preliminary data.</text>
</comment>
<evidence type="ECO:0000313" key="3">
    <source>
        <dbReference type="Proteomes" id="UP000019763"/>
    </source>
</evidence>
<evidence type="ECO:0000256" key="1">
    <source>
        <dbReference type="SAM" id="MobiDB-lite"/>
    </source>
</evidence>
<organism evidence="2 3">
    <name type="scientific">Gregarina niphandrodes</name>
    <name type="common">Septate eugregarine</name>
    <dbReference type="NCBI Taxonomy" id="110365"/>
    <lineage>
        <taxon>Eukaryota</taxon>
        <taxon>Sar</taxon>
        <taxon>Alveolata</taxon>
        <taxon>Apicomplexa</taxon>
        <taxon>Conoidasida</taxon>
        <taxon>Gregarinasina</taxon>
        <taxon>Eugregarinorida</taxon>
        <taxon>Gregarinidae</taxon>
        <taxon>Gregarina</taxon>
    </lineage>
</organism>
<proteinExistence type="predicted"/>
<dbReference type="RefSeq" id="XP_011129004.1">
    <property type="nucleotide sequence ID" value="XM_011130702.1"/>
</dbReference>
<dbReference type="Proteomes" id="UP000019763">
    <property type="component" value="Unassembled WGS sequence"/>
</dbReference>
<protein>
    <submittedName>
        <fullName evidence="2">Uncharacterized protein</fullName>
    </submittedName>
</protein>
<sequence>MEPEIVLDVGSIPRSICLYSGSKDLDRTINADMPSEEILQVLWRKCESIVKEVESGSFIFRWAVEGYEQWTHSGSLEAREFLANVDGANAVVEELRSVMQAMSDEQLTNRGNGRLIPPILLPSIDGISRILRSPSGLARWAVYHRNSHSMTADERLRNVCVLARWYPQKACYEAAKIIGSLPNLKYISATDGSCDPQCFDISIEELRRITALAFYDNPASNDATSDNCPASSDRGDDVASRRSQVVPDPKVDSVFEQTVRDVADFMEQLRAYMRNSQFTFAGYDIPDDNALGDVRATGDNVLDDNALEDVRATGDNVPDDSASEDNALGGDGAPIGALYVPKLLSTWVNGLMDKRIAELRQRYEDVYSSSQNDLVSAYFSGINGSGEVSRDSSGDVSGEAQFPVGSEVKITSLDDYQNYDLRERAWFEQSFVRGLMYLILLQETGHGPNRSMMEIVNRMRSNDPLTFTMPVNLFNTLYDFTTKEITEWMALEQGTGYAYRAGVAISTTLEYLLNSRQA</sequence>
<feature type="compositionally biased region" description="Polar residues" evidence="1">
    <location>
        <begin position="221"/>
        <end position="230"/>
    </location>
</feature>
<dbReference type="AlphaFoldDB" id="A0A023BCE0"/>
<dbReference type="EMBL" id="AFNH02000121">
    <property type="protein sequence ID" value="EZG82435.1"/>
    <property type="molecule type" value="Genomic_DNA"/>
</dbReference>
<gene>
    <name evidence="2" type="ORF">GNI_016600</name>
</gene>
<name>A0A023BCE0_GRENI</name>
<reference evidence="2" key="1">
    <citation type="submission" date="2013-12" db="EMBL/GenBank/DDBJ databases">
        <authorList>
            <person name="Omoto C.K."/>
            <person name="Sibley D."/>
            <person name="Venepally P."/>
            <person name="Hadjithomas M."/>
            <person name="Karamycheva S."/>
            <person name="Brunk B."/>
            <person name="Roos D."/>
            <person name="Caler E."/>
            <person name="Lorenzi H."/>
        </authorList>
    </citation>
    <scope>NUCLEOTIDE SEQUENCE</scope>
</reference>
<feature type="region of interest" description="Disordered" evidence="1">
    <location>
        <begin position="221"/>
        <end position="246"/>
    </location>
</feature>
<keyword evidence="3" id="KW-1185">Reference proteome</keyword>
<evidence type="ECO:0000313" key="2">
    <source>
        <dbReference type="EMBL" id="EZG82435.1"/>
    </source>
</evidence>
<dbReference type="GeneID" id="22910868"/>